<feature type="compositionally biased region" description="Basic and acidic residues" evidence="1">
    <location>
        <begin position="51"/>
        <end position="67"/>
    </location>
</feature>
<feature type="compositionally biased region" description="Basic and acidic residues" evidence="1">
    <location>
        <begin position="782"/>
        <end position="795"/>
    </location>
</feature>
<feature type="region of interest" description="Disordered" evidence="1">
    <location>
        <begin position="42"/>
        <end position="75"/>
    </location>
</feature>
<name>A0A836HD63_9TRYP</name>
<sequence>MPFDTVGGLPPIPTQARGATLYHPRQPQMLICARRRERAAASATARLSFHSTDHPEEHAEGGEERDSALPPLSSPASSSQALVAYAFNDALLSNPWRQRSTLDNLEVQQRRDPHGVARFRPALQASGDAVRNPANEFKPLLEPYLYAQELAREAMTDTWQLRCSRYLQWLRKGAAIAPEAREVYGGARCRPECPGKRTSTVAALCTGEDLTSSKLLVLDAAGKSVLDNLRAGTSSTTPMPLSLLPSSSSVASPDIKSTVSDTHASASVWQTASRPNGVSLLRSGTNPNELAVRFLFQAALMTAATAAVDNTVAAPSYRAPADEVVEWLSVQSTIGGRRRLMPLPLMSESAEPLVNGDAHPLPSRHSGADGAEVVTDAFAAVASASGAASAASPDSMNYVRNNAELMRFDSENAESDEAEYVNVSNPRVALPSEYDLADVLRNRMHRAVAIFTPSSEHTLDAPPTAAKAHTIMGKVRLATNPSVQAPLVSAAKSERDSGAAAGGEAYLAQPASLASRNPARVLRRFLYEEEYERDLLRQLALQSSPARWYSALLPSGKDGIRFRLLHPPTMADDAAVRRRLHGAVLQAAEAIAQPRRDAAAAEEARRHPILPGCDKRSDDHSLCGADKRITVQRASREKAALFTKWTSLHATLSAQLRLVTEEAEQRRVVLGEFLSCTHPAPCACLNLDLEVLAMSAVQLEPTVKSACWFASVVLGRHQDTLEQELLARYQAEHDHLYSFFKVEFFALYCHQKLVADEARRFGQMIQYHQFCLRVAASREGDEKLPHREGSREEKAVMSARSPSGSAACTPEQTALPAGAGDSAATPGMHLSVLYHDDSRMRLLRLRRLRYCAAFDSPFFSYLVYTELLVTAAAEEEVRGMLMVAEVDKHAELKSKMMAEEALVRLCDSESLHRARIDAEREEAHNAMLAGPVAQLHAARVAEVRAVQAAAYAISCEEARQRFAATAVAEKMAAEEAEMDRYRPFLREMRQQMLALQAAGRSAAQSQAVLREWLDRQQHMSLFSNEQRLRDRIAMLEEADARVRITAAAEASLRQTRRLEARRWSEEANTANEDAQGARDREAAALLVQLQREEFEADLRKRRSADMRACNVNSFFTLATALEEDFEAFLPSLSNGS</sequence>
<reference evidence="3" key="1">
    <citation type="journal article" date="2021" name="Microbiol. Resour. Announc.">
        <title>LGAAP: Leishmaniinae Genome Assembly and Annotation Pipeline.</title>
        <authorList>
            <person name="Almutairi H."/>
            <person name="Urbaniak M.D."/>
            <person name="Bates M.D."/>
            <person name="Jariyapan N."/>
            <person name="Kwakye-Nuako G."/>
            <person name="Thomaz-Soccol V."/>
            <person name="Al-Salem W.S."/>
            <person name="Dillon R.J."/>
            <person name="Bates P.A."/>
            <person name="Gatherer D."/>
        </authorList>
    </citation>
    <scope>NUCLEOTIDE SEQUENCE [LARGE SCALE GENOMIC DNA]</scope>
</reference>
<feature type="compositionally biased region" description="Polar residues" evidence="1">
    <location>
        <begin position="800"/>
        <end position="812"/>
    </location>
</feature>
<keyword evidence="3" id="KW-1185">Reference proteome</keyword>
<dbReference type="GeneID" id="92359803"/>
<evidence type="ECO:0000256" key="1">
    <source>
        <dbReference type="SAM" id="MobiDB-lite"/>
    </source>
</evidence>
<feature type="region of interest" description="Disordered" evidence="1">
    <location>
        <begin position="782"/>
        <end position="822"/>
    </location>
</feature>
<accession>A0A836HD63</accession>
<proteinExistence type="predicted"/>
<dbReference type="KEGG" id="loi:92359803"/>
<gene>
    <name evidence="2" type="ORF">LSCM4_03875</name>
</gene>
<dbReference type="Proteomes" id="UP000674143">
    <property type="component" value="Unassembled WGS sequence"/>
</dbReference>
<evidence type="ECO:0000313" key="2">
    <source>
        <dbReference type="EMBL" id="KAG5474700.1"/>
    </source>
</evidence>
<reference evidence="3" key="2">
    <citation type="journal article" date="2021" name="Sci. Data">
        <title>Chromosome-scale genome sequencing, assembly and annotation of six genomes from subfamily Leishmaniinae.</title>
        <authorList>
            <person name="Almutairi H."/>
            <person name="Urbaniak M.D."/>
            <person name="Bates M.D."/>
            <person name="Jariyapan N."/>
            <person name="Kwakye-Nuako G."/>
            <person name="Thomaz Soccol V."/>
            <person name="Al-Salem W.S."/>
            <person name="Dillon R.J."/>
            <person name="Bates P.A."/>
            <person name="Gatherer D."/>
        </authorList>
    </citation>
    <scope>NUCLEOTIDE SEQUENCE [LARGE SCALE GENOMIC DNA]</scope>
</reference>
<feature type="region of interest" description="Disordered" evidence="1">
    <location>
        <begin position="1"/>
        <end position="21"/>
    </location>
</feature>
<dbReference type="RefSeq" id="XP_067061806.1">
    <property type="nucleotide sequence ID" value="XM_067205869.1"/>
</dbReference>
<protein>
    <submittedName>
        <fullName evidence="2">Uncharacterized protein</fullName>
    </submittedName>
</protein>
<comment type="caution">
    <text evidence="2">The sequence shown here is derived from an EMBL/GenBank/DDBJ whole genome shotgun (WGS) entry which is preliminary data.</text>
</comment>
<dbReference type="EMBL" id="JAFHLR010000028">
    <property type="protein sequence ID" value="KAG5474700.1"/>
    <property type="molecule type" value="Genomic_DNA"/>
</dbReference>
<evidence type="ECO:0000313" key="3">
    <source>
        <dbReference type="Proteomes" id="UP000674143"/>
    </source>
</evidence>
<organism evidence="2 3">
    <name type="scientific">Leishmania orientalis</name>
    <dbReference type="NCBI Taxonomy" id="2249476"/>
    <lineage>
        <taxon>Eukaryota</taxon>
        <taxon>Discoba</taxon>
        <taxon>Euglenozoa</taxon>
        <taxon>Kinetoplastea</taxon>
        <taxon>Metakinetoplastina</taxon>
        <taxon>Trypanosomatida</taxon>
        <taxon>Trypanosomatidae</taxon>
        <taxon>Leishmaniinae</taxon>
        <taxon>Leishmania</taxon>
    </lineage>
</organism>
<dbReference type="AlphaFoldDB" id="A0A836HD63"/>